<dbReference type="Proteomes" id="UP000518605">
    <property type="component" value="Unassembled WGS sequence"/>
</dbReference>
<evidence type="ECO:0000256" key="2">
    <source>
        <dbReference type="ARBA" id="ARBA00022679"/>
    </source>
</evidence>
<proteinExistence type="inferred from homology"/>
<evidence type="ECO:0000313" key="5">
    <source>
        <dbReference type="Proteomes" id="UP000518605"/>
    </source>
</evidence>
<protein>
    <submittedName>
        <fullName evidence="4">Maltose O-acetyltransferase</fullName>
        <ecNumber evidence="4">2.3.1.79</ecNumber>
    </submittedName>
</protein>
<keyword evidence="3" id="KW-0677">Repeat</keyword>
<keyword evidence="4" id="KW-0012">Acyltransferase</keyword>
<dbReference type="InterPro" id="IPR018357">
    <property type="entry name" value="Hexapep_transf_CS"/>
</dbReference>
<keyword evidence="5" id="KW-1185">Reference proteome</keyword>
<dbReference type="Pfam" id="PF14602">
    <property type="entry name" value="Hexapep_2"/>
    <property type="match status" value="1"/>
</dbReference>
<dbReference type="PANTHER" id="PTHR23416">
    <property type="entry name" value="SIALIC ACID SYNTHASE-RELATED"/>
    <property type="match status" value="1"/>
</dbReference>
<sequence length="164" mass="17769">MEDYVKLGMKIGENCTIQPGVTFDYSHCWLISIGNNVTIAPHAYILAHDASSKSATGYTKIGNVTIGDDVFIGARAIIMPGVSIGKGSIIAAGSIVTKSVPPGYIFGGSPAQEIMNLEAYTQSTRKLFEEQPKYDVSFTLNGSITNEKKEHMYKELLVTNGFVR</sequence>
<reference evidence="4 5" key="1">
    <citation type="submission" date="2020-08" db="EMBL/GenBank/DDBJ databases">
        <title>Genomic Encyclopedia of Type Strains, Phase III (KMG-III): the genomes of soil and plant-associated and newly described type strains.</title>
        <authorList>
            <person name="Whitman W."/>
        </authorList>
    </citation>
    <scope>NUCLEOTIDE SEQUENCE [LARGE SCALE GENOMIC DNA]</scope>
    <source>
        <strain evidence="4 5">CECT 8234</strain>
    </source>
</reference>
<dbReference type="CDD" id="cd04647">
    <property type="entry name" value="LbH_MAT_like"/>
    <property type="match status" value="1"/>
</dbReference>
<comment type="similarity">
    <text evidence="1">Belongs to the transferase hexapeptide repeat family.</text>
</comment>
<gene>
    <name evidence="4" type="ORF">FHS16_000084</name>
</gene>
<keyword evidence="2 4" id="KW-0808">Transferase</keyword>
<dbReference type="EC" id="2.3.1.79" evidence="4"/>
<dbReference type="InterPro" id="IPR051159">
    <property type="entry name" value="Hexapeptide_acetyltransf"/>
</dbReference>
<dbReference type="GO" id="GO:0008925">
    <property type="term" value="F:maltose O-acetyltransferase activity"/>
    <property type="evidence" value="ECO:0007669"/>
    <property type="project" value="UniProtKB-EC"/>
</dbReference>
<accession>A0A7W5C364</accession>
<dbReference type="InterPro" id="IPR011004">
    <property type="entry name" value="Trimer_LpxA-like_sf"/>
</dbReference>
<evidence type="ECO:0000313" key="4">
    <source>
        <dbReference type="EMBL" id="MBB3150052.1"/>
    </source>
</evidence>
<evidence type="ECO:0000256" key="3">
    <source>
        <dbReference type="ARBA" id="ARBA00022737"/>
    </source>
</evidence>
<dbReference type="AlphaFoldDB" id="A0A7W5C364"/>
<dbReference type="PANTHER" id="PTHR23416:SF23">
    <property type="entry name" value="ACETYLTRANSFERASE C18B11.09C-RELATED"/>
    <property type="match status" value="1"/>
</dbReference>
<dbReference type="InterPro" id="IPR001451">
    <property type="entry name" value="Hexapep"/>
</dbReference>
<dbReference type="Gene3D" id="2.160.10.10">
    <property type="entry name" value="Hexapeptide repeat proteins"/>
    <property type="match status" value="1"/>
</dbReference>
<evidence type="ECO:0000256" key="1">
    <source>
        <dbReference type="ARBA" id="ARBA00007274"/>
    </source>
</evidence>
<organism evidence="4 5">
    <name type="scientific">Paenibacillus endophyticus</name>
    <dbReference type="NCBI Taxonomy" id="1294268"/>
    <lineage>
        <taxon>Bacteria</taxon>
        <taxon>Bacillati</taxon>
        <taxon>Bacillota</taxon>
        <taxon>Bacilli</taxon>
        <taxon>Bacillales</taxon>
        <taxon>Paenibacillaceae</taxon>
        <taxon>Paenibacillus</taxon>
    </lineage>
</organism>
<name>A0A7W5C364_9BACL</name>
<dbReference type="EMBL" id="JACHXW010000001">
    <property type="protein sequence ID" value="MBB3150052.1"/>
    <property type="molecule type" value="Genomic_DNA"/>
</dbReference>
<dbReference type="RefSeq" id="WP_246431512.1">
    <property type="nucleotide sequence ID" value="NZ_CBCSLB010000001.1"/>
</dbReference>
<comment type="caution">
    <text evidence="4">The sequence shown here is derived from an EMBL/GenBank/DDBJ whole genome shotgun (WGS) entry which is preliminary data.</text>
</comment>
<dbReference type="SUPFAM" id="SSF51161">
    <property type="entry name" value="Trimeric LpxA-like enzymes"/>
    <property type="match status" value="1"/>
</dbReference>
<dbReference type="PROSITE" id="PS00101">
    <property type="entry name" value="HEXAPEP_TRANSFERASES"/>
    <property type="match status" value="1"/>
</dbReference>